<evidence type="ECO:0000259" key="1">
    <source>
        <dbReference type="PROSITE" id="PS51729"/>
    </source>
</evidence>
<dbReference type="Pfam" id="PF14542">
    <property type="entry name" value="Acetyltransf_CG"/>
    <property type="match status" value="1"/>
</dbReference>
<sequence length="92" mass="10538">MAARLVQNVEQEQFELYVGDDLAAFADYVDMTETRNFSHTVTYPRFQDQGLATELIRYALDVTRRQGLKIVPSCSFVAEFIEGHGEYRDLVA</sequence>
<dbReference type="InterPro" id="IPR045057">
    <property type="entry name" value="Gcn5-rel_NAT"/>
</dbReference>
<accession>A0A9X4M1G1</accession>
<dbReference type="RefSeq" id="WP_277835616.1">
    <property type="nucleotide sequence ID" value="NZ_JAAIVF010000008.1"/>
</dbReference>
<protein>
    <submittedName>
        <fullName evidence="2">N-acetyltransferase</fullName>
    </submittedName>
</protein>
<feature type="domain" description="N-acetyltransferase" evidence="1">
    <location>
        <begin position="6"/>
        <end position="92"/>
    </location>
</feature>
<organism evidence="2 3">
    <name type="scientific">Speluncibacter jeojiensis</name>
    <dbReference type="NCBI Taxonomy" id="2710754"/>
    <lineage>
        <taxon>Bacteria</taxon>
        <taxon>Bacillati</taxon>
        <taxon>Actinomycetota</taxon>
        <taxon>Actinomycetes</taxon>
        <taxon>Mycobacteriales</taxon>
        <taxon>Speluncibacteraceae</taxon>
        <taxon>Speluncibacter</taxon>
    </lineage>
</organism>
<dbReference type="CDD" id="cd04301">
    <property type="entry name" value="NAT_SF"/>
    <property type="match status" value="1"/>
</dbReference>
<dbReference type="PANTHER" id="PTHR31435">
    <property type="entry name" value="PROTEIN NATD1"/>
    <property type="match status" value="1"/>
</dbReference>
<evidence type="ECO:0000313" key="2">
    <source>
        <dbReference type="EMBL" id="MDG3015235.1"/>
    </source>
</evidence>
<dbReference type="InterPro" id="IPR016181">
    <property type="entry name" value="Acyl_CoA_acyltransferase"/>
</dbReference>
<dbReference type="PANTHER" id="PTHR31435:SF10">
    <property type="entry name" value="BSR4717 PROTEIN"/>
    <property type="match status" value="1"/>
</dbReference>
<gene>
    <name evidence="2" type="ORF">NVS88_11805</name>
</gene>
<keyword evidence="3" id="KW-1185">Reference proteome</keyword>
<dbReference type="AlphaFoldDB" id="A0A9X4M1G1"/>
<dbReference type="InterPro" id="IPR031165">
    <property type="entry name" value="GNAT_YJDJ"/>
</dbReference>
<comment type="caution">
    <text evidence="2">The sequence shown here is derived from an EMBL/GenBank/DDBJ whole genome shotgun (WGS) entry which is preliminary data.</text>
</comment>
<evidence type="ECO:0000313" key="3">
    <source>
        <dbReference type="Proteomes" id="UP001152755"/>
    </source>
</evidence>
<dbReference type="Gene3D" id="3.40.630.30">
    <property type="match status" value="1"/>
</dbReference>
<reference evidence="2" key="1">
    <citation type="submission" date="2022-08" db="EMBL/GenBank/DDBJ databases">
        <title>Genome analysis of Corynebacteriales strain.</title>
        <authorList>
            <person name="Lee S.D."/>
        </authorList>
    </citation>
    <scope>NUCLEOTIDE SEQUENCE</scope>
    <source>
        <strain evidence="2">D3-21</strain>
    </source>
</reference>
<dbReference type="SUPFAM" id="SSF55729">
    <property type="entry name" value="Acyl-CoA N-acyltransferases (Nat)"/>
    <property type="match status" value="1"/>
</dbReference>
<name>A0A9X4M1G1_9ACTN</name>
<dbReference type="EMBL" id="JANRHA010000007">
    <property type="protein sequence ID" value="MDG3015235.1"/>
    <property type="molecule type" value="Genomic_DNA"/>
</dbReference>
<dbReference type="Proteomes" id="UP001152755">
    <property type="component" value="Unassembled WGS sequence"/>
</dbReference>
<dbReference type="PROSITE" id="PS51729">
    <property type="entry name" value="GNAT_YJDJ"/>
    <property type="match status" value="1"/>
</dbReference>
<proteinExistence type="predicted"/>